<dbReference type="Proteomes" id="UP000195897">
    <property type="component" value="Unassembled WGS sequence"/>
</dbReference>
<evidence type="ECO:0008006" key="4">
    <source>
        <dbReference type="Google" id="ProtNLM"/>
    </source>
</evidence>
<sequence>MITMKNWQVQMQNPQDARIGYQGENLSRTLKILVDVPGNWQYKLDLCNQEGKANVLALEKQEDVLSVELTRAHLAVSGLCRAQVRGLDGERECRSNIFYLDIGPSINALDEFEPLKPDEFAQMEQTLTAHAATAQNAATQAGASADQAAASAGQAEQAATLAQQVAVNPPKIQNGTWWVFDGVSGVYKDSGVQAQGPQGADGAPGEKGEKGEKGDKGDPGEPGADGRDGKDGINGTNGKDGADGASFTIRARYDTLETLLQAHPTGTAGEAYAVGTAENNTIYNWSDEFASWQDLGQLKGPQGDPGPTGPQGPQGEKGDPGEQGAKGDKGDPGAQGEKGDPGEPGAKGDKGDPGDPGATGKDGVSAYQAAQSAGFSDTEQAFNTALAAVGNKLSRPTLVSVSLPASGWTGEQAPYTQTVACAGATADTSKTILTACPNWADADQIAAVADCRVLATAQGADTLTFTAYLEKPSSDLNYQVEVQTL</sequence>
<dbReference type="AlphaFoldDB" id="A0A1Y4LCU8"/>
<feature type="compositionally biased region" description="Basic and acidic residues" evidence="1">
    <location>
        <begin position="316"/>
        <end position="353"/>
    </location>
</feature>
<dbReference type="InterPro" id="IPR008160">
    <property type="entry name" value="Collagen"/>
</dbReference>
<evidence type="ECO:0000256" key="1">
    <source>
        <dbReference type="SAM" id="MobiDB-lite"/>
    </source>
</evidence>
<evidence type="ECO:0000313" key="3">
    <source>
        <dbReference type="Proteomes" id="UP000195897"/>
    </source>
</evidence>
<dbReference type="Pfam" id="PF01391">
    <property type="entry name" value="Collagen"/>
    <property type="match status" value="2"/>
</dbReference>
<dbReference type="PANTHER" id="PTHR24637">
    <property type="entry name" value="COLLAGEN"/>
    <property type="match status" value="1"/>
</dbReference>
<feature type="compositionally biased region" description="Basic and acidic residues" evidence="1">
    <location>
        <begin position="204"/>
        <end position="231"/>
    </location>
</feature>
<protein>
    <recommendedName>
        <fullName evidence="4">BppU N-terminal domain-containing protein</fullName>
    </recommendedName>
</protein>
<dbReference type="EMBL" id="NFKK01000001">
    <property type="protein sequence ID" value="OUP54543.1"/>
    <property type="molecule type" value="Genomic_DNA"/>
</dbReference>
<gene>
    <name evidence="2" type="ORF">B5F17_01175</name>
</gene>
<accession>A0A1Y4LCU8</accession>
<dbReference type="RefSeq" id="WP_087369972.1">
    <property type="nucleotide sequence ID" value="NZ_NFKK01000001.1"/>
</dbReference>
<feature type="region of interest" description="Disordered" evidence="1">
    <location>
        <begin position="295"/>
        <end position="364"/>
    </location>
</feature>
<organism evidence="2 3">
    <name type="scientific">Butyricicoccus pullicaecorum</name>
    <dbReference type="NCBI Taxonomy" id="501571"/>
    <lineage>
        <taxon>Bacteria</taxon>
        <taxon>Bacillati</taxon>
        <taxon>Bacillota</taxon>
        <taxon>Clostridia</taxon>
        <taxon>Eubacteriales</taxon>
        <taxon>Butyricicoccaceae</taxon>
        <taxon>Butyricicoccus</taxon>
    </lineage>
</organism>
<name>A0A1Y4LCU8_9FIRM</name>
<proteinExistence type="predicted"/>
<reference evidence="3" key="1">
    <citation type="submission" date="2017-04" db="EMBL/GenBank/DDBJ databases">
        <title>Function of individual gut microbiota members based on whole genome sequencing of pure cultures obtained from chicken caecum.</title>
        <authorList>
            <person name="Medvecky M."/>
            <person name="Cejkova D."/>
            <person name="Polansky O."/>
            <person name="Karasova D."/>
            <person name="Kubasova T."/>
            <person name="Cizek A."/>
            <person name="Rychlik I."/>
        </authorList>
    </citation>
    <scope>NUCLEOTIDE SEQUENCE [LARGE SCALE GENOMIC DNA]</scope>
    <source>
        <strain evidence="3">An180</strain>
    </source>
</reference>
<evidence type="ECO:0000313" key="2">
    <source>
        <dbReference type="EMBL" id="OUP54543.1"/>
    </source>
</evidence>
<feature type="region of interest" description="Disordered" evidence="1">
    <location>
        <begin position="189"/>
        <end position="244"/>
    </location>
</feature>
<comment type="caution">
    <text evidence="2">The sequence shown here is derived from an EMBL/GenBank/DDBJ whole genome shotgun (WGS) entry which is preliminary data.</text>
</comment>
<feature type="compositionally biased region" description="Low complexity" evidence="1">
    <location>
        <begin position="191"/>
        <end position="203"/>
    </location>
</feature>